<name>A0A1C4BY64_9GAMM</name>
<comment type="similarity">
    <text evidence="5 18">Belongs to the CDS family.</text>
</comment>
<keyword evidence="16" id="KW-0594">Phospholipid biosynthesis</keyword>
<evidence type="ECO:0000256" key="8">
    <source>
        <dbReference type="ARBA" id="ARBA00022475"/>
    </source>
</evidence>
<comment type="pathway">
    <text evidence="4">Lipid metabolism.</text>
</comment>
<gene>
    <name evidence="20" type="ORF">GA0061081_10651</name>
</gene>
<evidence type="ECO:0000256" key="11">
    <source>
        <dbReference type="ARBA" id="ARBA00022692"/>
    </source>
</evidence>
<evidence type="ECO:0000313" key="21">
    <source>
        <dbReference type="Proteomes" id="UP000199670"/>
    </source>
</evidence>
<sequence>MLIHRILAAIVLIPLVIAVVFFVPLSVFSLIIILVCGLAAWEWAQFLHITNKYSRLVFAISIVVLLSILYLIPNSCELKIRVFAVILFLSIIWWIIALCLVLSYPDTTKYWRNSIVIKLLFAFFTLVPFFISMIELRSINYNSNSYIGAIWLLYVFVLVWATDTGAYFAGRTFGKRKLAAKVSPGKTIEGFIGGVSLAVIISLIAYFFNLFDMAFSVFFISSLLAIFVSVLGDLTESMFKREAGIKDSGHLIPGHGGILDRIDSLTAAVPVFTALSFCLL</sequence>
<dbReference type="UniPathway" id="UPA00557">
    <property type="reaction ID" value="UER00614"/>
</dbReference>
<accession>A0A1C4BY64</accession>
<reference evidence="21" key="1">
    <citation type="submission" date="2016-08" db="EMBL/GenBank/DDBJ databases">
        <authorList>
            <person name="Varghese N."/>
            <person name="Submissions Spin"/>
        </authorList>
    </citation>
    <scope>NUCLEOTIDE SEQUENCE [LARGE SCALE GENOMIC DNA]</scope>
    <source>
        <strain evidence="21">R-53248</strain>
    </source>
</reference>
<evidence type="ECO:0000256" key="18">
    <source>
        <dbReference type="RuleBase" id="RU003938"/>
    </source>
</evidence>
<evidence type="ECO:0000256" key="9">
    <source>
        <dbReference type="ARBA" id="ARBA00022516"/>
    </source>
</evidence>
<evidence type="ECO:0000256" key="1">
    <source>
        <dbReference type="ARBA" id="ARBA00001698"/>
    </source>
</evidence>
<evidence type="ECO:0000256" key="17">
    <source>
        <dbReference type="ARBA" id="ARBA00023264"/>
    </source>
</evidence>
<dbReference type="RefSeq" id="WP_091348630.1">
    <property type="nucleotide sequence ID" value="NZ_FMAQ01000006.1"/>
</dbReference>
<evidence type="ECO:0000256" key="2">
    <source>
        <dbReference type="ARBA" id="ARBA00004651"/>
    </source>
</evidence>
<comment type="subcellular location">
    <subcellularLocation>
        <location evidence="2">Cell membrane</location>
        <topology evidence="2">Multi-pass membrane protein</topology>
    </subcellularLocation>
</comment>
<organism evidence="20 21">
    <name type="scientific">Gilliamella bombicola</name>
    <dbReference type="NCBI Taxonomy" id="1798182"/>
    <lineage>
        <taxon>Bacteria</taxon>
        <taxon>Pseudomonadati</taxon>
        <taxon>Pseudomonadota</taxon>
        <taxon>Gammaproteobacteria</taxon>
        <taxon>Orbales</taxon>
        <taxon>Orbaceae</taxon>
        <taxon>Gilliamella</taxon>
    </lineage>
</organism>
<keyword evidence="17" id="KW-1208">Phospholipid metabolism</keyword>
<feature type="transmembrane region" description="Helical" evidence="19">
    <location>
        <begin position="12"/>
        <end position="41"/>
    </location>
</feature>
<feature type="transmembrane region" description="Helical" evidence="19">
    <location>
        <begin position="214"/>
        <end position="232"/>
    </location>
</feature>
<feature type="transmembrane region" description="Helical" evidence="19">
    <location>
        <begin position="146"/>
        <end position="169"/>
    </location>
</feature>
<comment type="catalytic activity">
    <reaction evidence="1 18">
        <text>a 1,2-diacyl-sn-glycero-3-phosphate + CTP + H(+) = a CDP-1,2-diacyl-sn-glycerol + diphosphate</text>
        <dbReference type="Rhea" id="RHEA:16229"/>
        <dbReference type="ChEBI" id="CHEBI:15378"/>
        <dbReference type="ChEBI" id="CHEBI:33019"/>
        <dbReference type="ChEBI" id="CHEBI:37563"/>
        <dbReference type="ChEBI" id="CHEBI:58332"/>
        <dbReference type="ChEBI" id="CHEBI:58608"/>
        <dbReference type="EC" id="2.7.7.41"/>
    </reaction>
</comment>
<keyword evidence="9" id="KW-0444">Lipid biosynthesis</keyword>
<evidence type="ECO:0000256" key="13">
    <source>
        <dbReference type="ARBA" id="ARBA00022989"/>
    </source>
</evidence>
<evidence type="ECO:0000256" key="6">
    <source>
        <dbReference type="ARBA" id="ARBA00012487"/>
    </source>
</evidence>
<keyword evidence="13 19" id="KW-1133">Transmembrane helix</keyword>
<keyword evidence="15 19" id="KW-0472">Membrane</keyword>
<evidence type="ECO:0000256" key="5">
    <source>
        <dbReference type="ARBA" id="ARBA00010185"/>
    </source>
</evidence>
<evidence type="ECO:0000256" key="7">
    <source>
        <dbReference type="ARBA" id="ARBA00019373"/>
    </source>
</evidence>
<evidence type="ECO:0000313" key="20">
    <source>
        <dbReference type="EMBL" id="SCC11738.1"/>
    </source>
</evidence>
<evidence type="ECO:0000256" key="10">
    <source>
        <dbReference type="ARBA" id="ARBA00022679"/>
    </source>
</evidence>
<evidence type="ECO:0000256" key="3">
    <source>
        <dbReference type="ARBA" id="ARBA00005119"/>
    </source>
</evidence>
<feature type="transmembrane region" description="Helical" evidence="19">
    <location>
        <begin position="53"/>
        <end position="72"/>
    </location>
</feature>
<dbReference type="GO" id="GO:0016024">
    <property type="term" value="P:CDP-diacylglycerol biosynthetic process"/>
    <property type="evidence" value="ECO:0007669"/>
    <property type="project" value="UniProtKB-UniPathway"/>
</dbReference>
<evidence type="ECO:0000256" key="4">
    <source>
        <dbReference type="ARBA" id="ARBA00005189"/>
    </source>
</evidence>
<dbReference type="AlphaFoldDB" id="A0A1C4BY64"/>
<dbReference type="PANTHER" id="PTHR46382">
    <property type="entry name" value="PHOSPHATIDATE CYTIDYLYLTRANSFERASE"/>
    <property type="match status" value="1"/>
</dbReference>
<evidence type="ECO:0000256" key="19">
    <source>
        <dbReference type="SAM" id="Phobius"/>
    </source>
</evidence>
<protein>
    <recommendedName>
        <fullName evidence="7 18">Phosphatidate cytidylyltransferase</fullName>
        <ecNumber evidence="6 18">2.7.7.41</ecNumber>
    </recommendedName>
</protein>
<keyword evidence="14" id="KW-0443">Lipid metabolism</keyword>
<dbReference type="OrthoDB" id="9799199at2"/>
<keyword evidence="12 18" id="KW-0548">Nucleotidyltransferase</keyword>
<dbReference type="Pfam" id="PF01148">
    <property type="entry name" value="CTP_transf_1"/>
    <property type="match status" value="1"/>
</dbReference>
<dbReference type="GO" id="GO:0005886">
    <property type="term" value="C:plasma membrane"/>
    <property type="evidence" value="ECO:0007669"/>
    <property type="project" value="UniProtKB-SubCell"/>
</dbReference>
<evidence type="ECO:0000256" key="16">
    <source>
        <dbReference type="ARBA" id="ARBA00023209"/>
    </source>
</evidence>
<dbReference type="PANTHER" id="PTHR46382:SF1">
    <property type="entry name" value="PHOSPHATIDATE CYTIDYLYLTRANSFERASE"/>
    <property type="match status" value="1"/>
</dbReference>
<comment type="pathway">
    <text evidence="3 18">Phospholipid metabolism; CDP-diacylglycerol biosynthesis; CDP-diacylglycerol from sn-glycerol 3-phosphate: step 3/3.</text>
</comment>
<dbReference type="GO" id="GO:0004605">
    <property type="term" value="F:phosphatidate cytidylyltransferase activity"/>
    <property type="evidence" value="ECO:0007669"/>
    <property type="project" value="UniProtKB-EC"/>
</dbReference>
<evidence type="ECO:0000256" key="15">
    <source>
        <dbReference type="ARBA" id="ARBA00023136"/>
    </source>
</evidence>
<dbReference type="InterPro" id="IPR000374">
    <property type="entry name" value="PC_trans"/>
</dbReference>
<dbReference type="STRING" id="1798182.GA0061081_10651"/>
<keyword evidence="11 18" id="KW-0812">Transmembrane</keyword>
<proteinExistence type="inferred from homology"/>
<evidence type="ECO:0000256" key="12">
    <source>
        <dbReference type="ARBA" id="ARBA00022695"/>
    </source>
</evidence>
<keyword evidence="21" id="KW-1185">Reference proteome</keyword>
<evidence type="ECO:0000256" key="14">
    <source>
        <dbReference type="ARBA" id="ARBA00023098"/>
    </source>
</evidence>
<dbReference type="EMBL" id="FMAQ01000006">
    <property type="protein sequence ID" value="SCC11738.1"/>
    <property type="molecule type" value="Genomic_DNA"/>
</dbReference>
<keyword evidence="10 18" id="KW-0808">Transferase</keyword>
<dbReference type="PROSITE" id="PS01315">
    <property type="entry name" value="CDS"/>
    <property type="match status" value="1"/>
</dbReference>
<keyword evidence="8" id="KW-1003">Cell membrane</keyword>
<dbReference type="Proteomes" id="UP000199670">
    <property type="component" value="Unassembled WGS sequence"/>
</dbReference>
<feature type="transmembrane region" description="Helical" evidence="19">
    <location>
        <begin position="115"/>
        <end position="134"/>
    </location>
</feature>
<feature type="transmembrane region" description="Helical" evidence="19">
    <location>
        <begin position="78"/>
        <end position="103"/>
    </location>
</feature>
<dbReference type="EC" id="2.7.7.41" evidence="6 18"/>
<feature type="transmembrane region" description="Helical" evidence="19">
    <location>
        <begin position="190"/>
        <end position="208"/>
    </location>
</feature>